<dbReference type="GO" id="GO:0000463">
    <property type="term" value="P:maturation of LSU-rRNA from tricistronic rRNA transcript (SSU-rRNA, 5.8S rRNA, LSU-rRNA)"/>
    <property type="evidence" value="ECO:0007669"/>
    <property type="project" value="TreeGrafter"/>
</dbReference>
<feature type="region of interest" description="Disordered" evidence="9">
    <location>
        <begin position="498"/>
        <end position="532"/>
    </location>
</feature>
<accession>A0AAU9KEM5</accession>
<dbReference type="EC" id="2.1.1.-" evidence="8"/>
<feature type="compositionally biased region" description="Basic residues" evidence="9">
    <location>
        <begin position="714"/>
        <end position="724"/>
    </location>
</feature>
<feature type="binding site" evidence="8">
    <location>
        <position position="75"/>
    </location>
    <ligand>
        <name>S-adenosyl-L-methionine</name>
        <dbReference type="ChEBI" id="CHEBI:59789"/>
    </ligand>
</feature>
<evidence type="ECO:0000256" key="7">
    <source>
        <dbReference type="ARBA" id="ARBA00023242"/>
    </source>
</evidence>
<dbReference type="EMBL" id="CAJZBQ010000064">
    <property type="protein sequence ID" value="CAG9336199.1"/>
    <property type="molecule type" value="Genomic_DNA"/>
</dbReference>
<keyword evidence="4 8" id="KW-0489">Methyltransferase</keyword>
<evidence type="ECO:0000256" key="9">
    <source>
        <dbReference type="SAM" id="MobiDB-lite"/>
    </source>
</evidence>
<keyword evidence="14" id="KW-1185">Reference proteome</keyword>
<feature type="region of interest" description="Disordered" evidence="9">
    <location>
        <begin position="702"/>
        <end position="724"/>
    </location>
</feature>
<evidence type="ECO:0000259" key="11">
    <source>
        <dbReference type="Pfam" id="PF07780"/>
    </source>
</evidence>
<dbReference type="InterPro" id="IPR024576">
    <property type="entry name" value="rRNA_MeTfrase_Spb1_DUF3381"/>
</dbReference>
<feature type="binding site" evidence="8">
    <location>
        <position position="116"/>
    </location>
    <ligand>
        <name>S-adenosyl-L-methionine</name>
        <dbReference type="ChEBI" id="CHEBI:59789"/>
    </ligand>
</feature>
<dbReference type="Pfam" id="PF01728">
    <property type="entry name" value="FtsJ"/>
    <property type="match status" value="1"/>
</dbReference>
<evidence type="ECO:0000256" key="4">
    <source>
        <dbReference type="ARBA" id="ARBA00022603"/>
    </source>
</evidence>
<feature type="compositionally biased region" description="Acidic residues" evidence="9">
    <location>
        <begin position="498"/>
        <end position="508"/>
    </location>
</feature>
<feature type="compositionally biased region" description="Basic residues" evidence="9">
    <location>
        <begin position="512"/>
        <end position="524"/>
    </location>
</feature>
<dbReference type="Pfam" id="PF07780">
    <property type="entry name" value="Spb1_C"/>
    <property type="match status" value="1"/>
</dbReference>
<evidence type="ECO:0000313" key="14">
    <source>
        <dbReference type="Proteomes" id="UP001162131"/>
    </source>
</evidence>
<dbReference type="InterPro" id="IPR012920">
    <property type="entry name" value="rRNA_MeTfrase_SPB1-like_C"/>
</dbReference>
<feature type="domain" description="DUF3381" evidence="12">
    <location>
        <begin position="253"/>
        <end position="377"/>
    </location>
</feature>
<dbReference type="HAMAP" id="MF_01547">
    <property type="entry name" value="RNA_methyltr_E"/>
    <property type="match status" value="1"/>
</dbReference>
<keyword evidence="6 8" id="KW-0949">S-adenosyl-L-methionine</keyword>
<feature type="active site" description="Proton acceptor" evidence="8">
    <location>
        <position position="156"/>
    </location>
</feature>
<feature type="coiled-coil region" evidence="8">
    <location>
        <begin position="343"/>
        <end position="379"/>
    </location>
</feature>
<evidence type="ECO:0000256" key="3">
    <source>
        <dbReference type="ARBA" id="ARBA00022552"/>
    </source>
</evidence>
<feature type="domain" description="Ribosomal RNA methyltransferase FtsJ" evidence="10">
    <location>
        <begin position="23"/>
        <end position="199"/>
    </location>
</feature>
<feature type="binding site" evidence="8">
    <location>
        <position position="57"/>
    </location>
    <ligand>
        <name>S-adenosyl-L-methionine</name>
        <dbReference type="ChEBI" id="CHEBI:59789"/>
    </ligand>
</feature>
<evidence type="ECO:0000259" key="10">
    <source>
        <dbReference type="Pfam" id="PF01728"/>
    </source>
</evidence>
<proteinExistence type="inferred from homology"/>
<dbReference type="HAMAP" id="MF_03163">
    <property type="entry name" value="RNA_methyltr_E_SPB1"/>
    <property type="match status" value="1"/>
</dbReference>
<evidence type="ECO:0000256" key="8">
    <source>
        <dbReference type="HAMAP-Rule" id="MF_03163"/>
    </source>
</evidence>
<name>A0AAU9KEM5_9CILI</name>
<dbReference type="AlphaFoldDB" id="A0AAU9KEM5"/>
<evidence type="ECO:0000259" key="12">
    <source>
        <dbReference type="Pfam" id="PF11861"/>
    </source>
</evidence>
<evidence type="ECO:0000313" key="13">
    <source>
        <dbReference type="EMBL" id="CAG9336199.1"/>
    </source>
</evidence>
<dbReference type="PANTHER" id="PTHR10920:SF13">
    <property type="entry name" value="PRE-RRNA 2'-O-RIBOSE RNA METHYLTRANSFERASE FTSJ3"/>
    <property type="match status" value="1"/>
</dbReference>
<evidence type="ECO:0000256" key="1">
    <source>
        <dbReference type="ARBA" id="ARBA00004604"/>
    </source>
</evidence>
<dbReference type="GO" id="GO:0000466">
    <property type="term" value="P:maturation of 5.8S rRNA from tricistronic rRNA transcript (SSU-rRNA, 5.8S rRNA, LSU-rRNA)"/>
    <property type="evidence" value="ECO:0007669"/>
    <property type="project" value="TreeGrafter"/>
</dbReference>
<comment type="catalytic activity">
    <reaction evidence="8">
        <text>a ribonucleotide in rRNA + S-adenosyl-L-methionine = a 2'-O-methylribonucleotide in rRNA + S-adenosyl-L-homocysteine + H(+)</text>
        <dbReference type="Rhea" id="RHEA:48628"/>
        <dbReference type="Rhea" id="RHEA-COMP:12164"/>
        <dbReference type="Rhea" id="RHEA-COMP:12165"/>
        <dbReference type="ChEBI" id="CHEBI:15378"/>
        <dbReference type="ChEBI" id="CHEBI:57856"/>
        <dbReference type="ChEBI" id="CHEBI:59789"/>
        <dbReference type="ChEBI" id="CHEBI:90675"/>
        <dbReference type="ChEBI" id="CHEBI:90676"/>
    </reaction>
</comment>
<dbReference type="InterPro" id="IPR015507">
    <property type="entry name" value="rRNA-MeTfrase_E"/>
</dbReference>
<feature type="binding site" evidence="8">
    <location>
        <position position="55"/>
    </location>
    <ligand>
        <name>S-adenosyl-L-methionine</name>
        <dbReference type="ChEBI" id="CHEBI:59789"/>
    </ligand>
</feature>
<organism evidence="13 14">
    <name type="scientific">Blepharisma stoltei</name>
    <dbReference type="NCBI Taxonomy" id="1481888"/>
    <lineage>
        <taxon>Eukaryota</taxon>
        <taxon>Sar</taxon>
        <taxon>Alveolata</taxon>
        <taxon>Ciliophora</taxon>
        <taxon>Postciliodesmatophora</taxon>
        <taxon>Heterotrichea</taxon>
        <taxon>Heterotrichida</taxon>
        <taxon>Blepharismidae</taxon>
        <taxon>Blepharisma</taxon>
    </lineage>
</organism>
<dbReference type="GO" id="GO:0008650">
    <property type="term" value="F:rRNA (uridine-2'-O-)-methyltransferase activity"/>
    <property type="evidence" value="ECO:0007669"/>
    <property type="project" value="TreeGrafter"/>
</dbReference>
<keyword evidence="7 8" id="KW-0539">Nucleus</keyword>
<evidence type="ECO:0000256" key="5">
    <source>
        <dbReference type="ARBA" id="ARBA00022679"/>
    </source>
</evidence>
<dbReference type="GO" id="GO:0016435">
    <property type="term" value="F:rRNA (guanine) methyltransferase activity"/>
    <property type="evidence" value="ECO:0007669"/>
    <property type="project" value="TreeGrafter"/>
</dbReference>
<comment type="function">
    <text evidence="8">Probable methyltransferase involved in the maturation of rRNA and in the biogenesis of ribosomal subunits.</text>
</comment>
<dbReference type="InterPro" id="IPR050082">
    <property type="entry name" value="RNA_methyltr_RlmE"/>
</dbReference>
<comment type="caution">
    <text evidence="13">The sequence shown here is derived from an EMBL/GenBank/DDBJ whole genome shotgun (WGS) entry which is preliminary data.</text>
</comment>
<feature type="compositionally biased region" description="Basic and acidic residues" evidence="9">
    <location>
        <begin position="449"/>
        <end position="461"/>
    </location>
</feature>
<dbReference type="PANTHER" id="PTHR10920">
    <property type="entry name" value="RIBOSOMAL RNA METHYLTRANSFERASE"/>
    <property type="match status" value="1"/>
</dbReference>
<evidence type="ECO:0000256" key="6">
    <source>
        <dbReference type="ARBA" id="ARBA00022691"/>
    </source>
</evidence>
<protein>
    <recommendedName>
        <fullName evidence="8">Putative rRNA methyltransferase</fullName>
        <ecNumber evidence="8">2.1.1.-</ecNumber>
    </recommendedName>
    <alternativeName>
        <fullName evidence="8">2'-O-ribose RNA methyltransferase SPB1 homolog</fullName>
    </alternativeName>
</protein>
<feature type="compositionally biased region" description="Acidic residues" evidence="9">
    <location>
        <begin position="462"/>
        <end position="475"/>
    </location>
</feature>
<dbReference type="InterPro" id="IPR029063">
    <property type="entry name" value="SAM-dependent_MTases_sf"/>
</dbReference>
<comment type="similarity">
    <text evidence="8">Belongs to the class I-like SAM-binding methyltransferase superfamily. RNA methyltransferase RlmE family. SPB1 subfamily.</text>
</comment>
<dbReference type="InterPro" id="IPR002877">
    <property type="entry name" value="RNA_MeTrfase_FtsJ_dom"/>
</dbReference>
<keyword evidence="5 8" id="KW-0808">Transferase</keyword>
<evidence type="ECO:0000256" key="2">
    <source>
        <dbReference type="ARBA" id="ARBA00022517"/>
    </source>
</evidence>
<reference evidence="13" key="1">
    <citation type="submission" date="2021-09" db="EMBL/GenBank/DDBJ databases">
        <authorList>
            <consortium name="AG Swart"/>
            <person name="Singh M."/>
            <person name="Singh A."/>
            <person name="Seah K."/>
            <person name="Emmerich C."/>
        </authorList>
    </citation>
    <scope>NUCLEOTIDE SEQUENCE</scope>
    <source>
        <strain evidence="13">ATCC30299</strain>
    </source>
</reference>
<dbReference type="FunFam" id="3.40.50.150:FF:000004">
    <property type="entry name" value="AdoMet-dependent rRNA methyltransferase SPB1"/>
    <property type="match status" value="1"/>
</dbReference>
<feature type="domain" description="Ribosomal RNA methyltransferase SPB1-like C-terminal" evidence="11">
    <location>
        <begin position="508"/>
        <end position="723"/>
    </location>
</feature>
<sequence length="724" mass="84646">MVKKGKAKSRLDKYYHLAKEQGYRSRAAFKLIQLNKKFDILNAAHVLIDLCAAPGGWLQVAANNMPVASLILGVDLVPIKPIKGVTTFVGDITSKQCVARLKSEIKHLKADVVIHDGAPNVGTSWEQDAYTQNELVLASLKLATQFLKKDGVFVTKVFRSVDYNSLLWVFGKLFEKVTATKPMASRNTSAEIFVVCQKYKAPKSIDPKLLDSKYVFMESEDIIDKNNIHSLRQLLPEAVKKHSISVHLEKGLGQHRKAPLSEFVDCQNPYQFIADFNEFTINDEESKRYLELEAPESIFYDYIKDTKLLGRSELKNLLKWRSRVVTILNREKATETVVEPEHELNSEEELDELVEKANKKEKKKLKKQLENEKKSKKAKIHIDDPYEGQEQLFTIEDPTISNMDIEEADYTDPEEEKEDLFYEEDQDMEFEDETERIKQMEESLNAAYEDDKIRKRRKLDEEGNEAEGEVNEEEGLGQIIEESMKKETASRWFQREEFEDITDFQEEIPQEKKKKKKKERRNKKDLKEKEKENKLDFEVVPQEYKEAEDPEALAETIALGTAMLRKKRRREIMDSTYNRYNFEDPKGLPDWFVDDQKQHYQASLPLTPEEMKEAWAQVKENDKRPIKKVLEAIGRRKRKLAHKLENLKPKAEAIANQTDISEALKVKQLQSLYRKEIKRNEPKKRYIVSRVFHKDRKNLRKGGRNLKFVDRRLKKDKRAMKRRK</sequence>
<dbReference type="Gene3D" id="3.40.50.150">
    <property type="entry name" value="Vaccinia Virus protein VP39"/>
    <property type="match status" value="1"/>
</dbReference>
<dbReference type="Pfam" id="PF11861">
    <property type="entry name" value="DUF3381"/>
    <property type="match status" value="1"/>
</dbReference>
<dbReference type="GO" id="GO:0030687">
    <property type="term" value="C:preribosome, large subunit precursor"/>
    <property type="evidence" value="ECO:0007669"/>
    <property type="project" value="TreeGrafter"/>
</dbReference>
<gene>
    <name evidence="13" type="ORF">BSTOLATCC_MIC66080</name>
</gene>
<feature type="binding site" evidence="8">
    <location>
        <position position="91"/>
    </location>
    <ligand>
        <name>S-adenosyl-L-methionine</name>
        <dbReference type="ChEBI" id="CHEBI:59789"/>
    </ligand>
</feature>
<feature type="region of interest" description="Disordered" evidence="9">
    <location>
        <begin position="442"/>
        <end position="478"/>
    </location>
</feature>
<keyword evidence="2 8" id="KW-0690">Ribosome biogenesis</keyword>
<dbReference type="Proteomes" id="UP001162131">
    <property type="component" value="Unassembled WGS sequence"/>
</dbReference>
<dbReference type="GO" id="GO:0005730">
    <property type="term" value="C:nucleolus"/>
    <property type="evidence" value="ECO:0007669"/>
    <property type="project" value="UniProtKB-SubCell"/>
</dbReference>
<keyword evidence="8" id="KW-0175">Coiled coil</keyword>
<comment type="subcellular location">
    <subcellularLocation>
        <location evidence="1 8">Nucleus</location>
        <location evidence="1 8">Nucleolus</location>
    </subcellularLocation>
</comment>
<dbReference type="InterPro" id="IPR028589">
    <property type="entry name" value="SPB1-like"/>
</dbReference>
<dbReference type="SUPFAM" id="SSF53335">
    <property type="entry name" value="S-adenosyl-L-methionine-dependent methyltransferases"/>
    <property type="match status" value="1"/>
</dbReference>
<keyword evidence="3 8" id="KW-0698">rRNA processing</keyword>